<reference evidence="1" key="1">
    <citation type="journal article" date="2019" name="Environ. Microbiol.">
        <title>Fungal ecological strategies reflected in gene transcription - a case study of two litter decomposers.</title>
        <authorList>
            <person name="Barbi F."/>
            <person name="Kohler A."/>
            <person name="Barry K."/>
            <person name="Baskaran P."/>
            <person name="Daum C."/>
            <person name="Fauchery L."/>
            <person name="Ihrmark K."/>
            <person name="Kuo A."/>
            <person name="LaButti K."/>
            <person name="Lipzen A."/>
            <person name="Morin E."/>
            <person name="Grigoriev I.V."/>
            <person name="Henrissat B."/>
            <person name="Lindahl B."/>
            <person name="Martin F."/>
        </authorList>
    </citation>
    <scope>NUCLEOTIDE SEQUENCE</scope>
    <source>
        <strain evidence="1">JB14</strain>
    </source>
</reference>
<dbReference type="EMBL" id="ML769940">
    <property type="protein sequence ID" value="KAE9385836.1"/>
    <property type="molecule type" value="Genomic_DNA"/>
</dbReference>
<name>A0A6A4GKA1_9AGAR</name>
<organism evidence="1 2">
    <name type="scientific">Gymnopus androsaceus JB14</name>
    <dbReference type="NCBI Taxonomy" id="1447944"/>
    <lineage>
        <taxon>Eukaryota</taxon>
        <taxon>Fungi</taxon>
        <taxon>Dikarya</taxon>
        <taxon>Basidiomycota</taxon>
        <taxon>Agaricomycotina</taxon>
        <taxon>Agaricomycetes</taxon>
        <taxon>Agaricomycetidae</taxon>
        <taxon>Agaricales</taxon>
        <taxon>Marasmiineae</taxon>
        <taxon>Omphalotaceae</taxon>
        <taxon>Gymnopus</taxon>
    </lineage>
</organism>
<protein>
    <submittedName>
        <fullName evidence="1">Uncharacterized protein</fullName>
    </submittedName>
</protein>
<evidence type="ECO:0000313" key="1">
    <source>
        <dbReference type="EMBL" id="KAE9385836.1"/>
    </source>
</evidence>
<accession>A0A6A4GKA1</accession>
<dbReference type="AlphaFoldDB" id="A0A6A4GKA1"/>
<dbReference type="Proteomes" id="UP000799118">
    <property type="component" value="Unassembled WGS sequence"/>
</dbReference>
<gene>
    <name evidence="1" type="ORF">BT96DRAFT_565480</name>
</gene>
<sequence length="98" mass="11429">MLFLPCLHILQPSEPLDDSKFSHFALWEYKNLFQMVYSHFTSTDSFRRNMIIWVGEGMNLCRGGTVKRHELMSTVHSRFTSTGSFRRNLSVAIDQDVN</sequence>
<keyword evidence="2" id="KW-1185">Reference proteome</keyword>
<proteinExistence type="predicted"/>
<evidence type="ECO:0000313" key="2">
    <source>
        <dbReference type="Proteomes" id="UP000799118"/>
    </source>
</evidence>